<dbReference type="EMBL" id="JH668257">
    <property type="protein sequence ID" value="EIM19149.1"/>
    <property type="molecule type" value="Genomic_DNA"/>
</dbReference>
<dbReference type="GO" id="GO:0000785">
    <property type="term" value="C:chromatin"/>
    <property type="evidence" value="ECO:0007669"/>
    <property type="project" value="TreeGrafter"/>
</dbReference>
<dbReference type="GeneID" id="18474642"/>
<evidence type="ECO:0000313" key="11">
    <source>
        <dbReference type="Proteomes" id="UP000005242"/>
    </source>
</evidence>
<dbReference type="KEGG" id="wse:WALSEDRAFT_61617"/>
<dbReference type="eggNOG" id="KOG1721">
    <property type="taxonomic scope" value="Eukaryota"/>
</dbReference>
<sequence>MSSKQFICEICGTSYSRAEFLRRHARSAHQKEAGKTFHCTHCNKSFARSDVLNRHRRRCHPDGNATTPSKSSSTSRTRGSSSDASASSPSDSEYVHKLPPKPTTSYQPSNTFPDLSNLNGTQNFSIFDSIGSLLGNDDSQVTSIPTDFDYPSIGPDLNYTADIYSETPTDNALSLNFNQQAPVDINAVQPYNFDVLGPEKTIRRIEYDTVSQGFGLPLNPSHNEISDRFYLPAERFAGPYSIAHWNLPPLHQLSKLCSNALQTTNVHLPLIHMPSFKLSETSVCVAFALCSTGGNTPKTLKAKNQSIDHLSDAELNNKPGKSAAEQTGIVKEVVRHEKIAMIHGSLSNRSSKTAQSDLIGLVMALLIYYAPVILEEDSSSNIWNGINGGFAFICEAARNAGMLHPNSAWVNPNKPKLSYMGERSKASIYLAWKSWINDEQKRRAIFIIYLTDLVNSIATNKKPTLRIDEIDHVPLPANDKLWMAPNAQSWAKLIDTTPRTPTHGEIMAVLFNQGDDNYFGQALGPFARNVIICSIVRGLLEIGEENGGSLGSKYMNGYSEGSAIYAFRTSLINWRKGYDFDLLCQKQKTYVDQVSQQQQQQQQQQYQHQSNSVIYSNQSSSSRNYSDSNNNSFDFSGSTTPSDSPPTSYEPSPTKDFLDYGTTTTPKDSKPPYVSEPLPFFWLAQLLLNILSPETSLFFNFVTPPQQQYSANVPRPGRRGFSDKIKGMDLRGMLTASRTFARMQEGLSGLSEQYW</sequence>
<evidence type="ECO:0000256" key="8">
    <source>
        <dbReference type="SAM" id="MobiDB-lite"/>
    </source>
</evidence>
<evidence type="ECO:0000256" key="5">
    <source>
        <dbReference type="ARBA" id="ARBA00022833"/>
    </source>
</evidence>
<evidence type="ECO:0000256" key="1">
    <source>
        <dbReference type="ARBA" id="ARBA00004123"/>
    </source>
</evidence>
<dbReference type="InterPro" id="IPR013087">
    <property type="entry name" value="Znf_C2H2_type"/>
</dbReference>
<dbReference type="RefSeq" id="XP_006960811.1">
    <property type="nucleotide sequence ID" value="XM_006960749.1"/>
</dbReference>
<protein>
    <recommendedName>
        <fullName evidence="9">C2H2-type domain-containing protein</fullName>
    </recommendedName>
</protein>
<dbReference type="GO" id="GO:0006351">
    <property type="term" value="P:DNA-templated transcription"/>
    <property type="evidence" value="ECO:0007669"/>
    <property type="project" value="InterPro"/>
</dbReference>
<dbReference type="GO" id="GO:0008270">
    <property type="term" value="F:zinc ion binding"/>
    <property type="evidence" value="ECO:0007669"/>
    <property type="project" value="UniProtKB-KW"/>
</dbReference>
<dbReference type="Pfam" id="PF00096">
    <property type="entry name" value="zf-C2H2"/>
    <property type="match status" value="1"/>
</dbReference>
<keyword evidence="3" id="KW-0677">Repeat</keyword>
<evidence type="ECO:0000259" key="9">
    <source>
        <dbReference type="PROSITE" id="PS50157"/>
    </source>
</evidence>
<dbReference type="Gene3D" id="3.30.160.60">
    <property type="entry name" value="Classic Zinc Finger"/>
    <property type="match status" value="1"/>
</dbReference>
<dbReference type="InterPro" id="IPR007219">
    <property type="entry name" value="XnlR_reg_dom"/>
</dbReference>
<keyword evidence="11" id="KW-1185">Reference proteome</keyword>
<dbReference type="AlphaFoldDB" id="I4Y5A7"/>
<evidence type="ECO:0000256" key="6">
    <source>
        <dbReference type="ARBA" id="ARBA00023242"/>
    </source>
</evidence>
<dbReference type="OrthoDB" id="1405595at2759"/>
<keyword evidence="2" id="KW-0479">Metal-binding</keyword>
<feature type="compositionally biased region" description="Low complexity" evidence="8">
    <location>
        <begin position="601"/>
        <end position="654"/>
    </location>
</feature>
<feature type="domain" description="C2H2-type" evidence="9">
    <location>
        <begin position="6"/>
        <end position="34"/>
    </location>
</feature>
<dbReference type="GO" id="GO:0000981">
    <property type="term" value="F:DNA-binding transcription factor activity, RNA polymerase II-specific"/>
    <property type="evidence" value="ECO:0007669"/>
    <property type="project" value="InterPro"/>
</dbReference>
<organism evidence="10 11">
    <name type="scientific">Wallemia mellicola (strain ATCC MYA-4683 / CBS 633.66)</name>
    <name type="common">Wallemia sebi (CBS 633.66)</name>
    <dbReference type="NCBI Taxonomy" id="671144"/>
    <lineage>
        <taxon>Eukaryota</taxon>
        <taxon>Fungi</taxon>
        <taxon>Dikarya</taxon>
        <taxon>Basidiomycota</taxon>
        <taxon>Wallemiomycotina</taxon>
        <taxon>Wallemiomycetes</taxon>
        <taxon>Wallemiales</taxon>
        <taxon>Wallemiaceae</taxon>
        <taxon>Wallemia</taxon>
    </lineage>
</organism>
<dbReference type="OMA" id="WAFHETV"/>
<feature type="compositionally biased region" description="Low complexity" evidence="8">
    <location>
        <begin position="66"/>
        <end position="92"/>
    </location>
</feature>
<dbReference type="PROSITE" id="PS50157">
    <property type="entry name" value="ZINC_FINGER_C2H2_2"/>
    <property type="match status" value="2"/>
</dbReference>
<dbReference type="Pfam" id="PF04082">
    <property type="entry name" value="Fungal_trans"/>
    <property type="match status" value="1"/>
</dbReference>
<dbReference type="GO" id="GO:0000978">
    <property type="term" value="F:RNA polymerase II cis-regulatory region sequence-specific DNA binding"/>
    <property type="evidence" value="ECO:0007669"/>
    <property type="project" value="InterPro"/>
</dbReference>
<dbReference type="Proteomes" id="UP000005242">
    <property type="component" value="Unassembled WGS sequence"/>
</dbReference>
<dbReference type="PANTHER" id="PTHR40626:SF11">
    <property type="entry name" value="ZINC FINGER PROTEIN YPR022C"/>
    <property type="match status" value="1"/>
</dbReference>
<name>I4Y5A7_WALMC</name>
<evidence type="ECO:0000256" key="2">
    <source>
        <dbReference type="ARBA" id="ARBA00022723"/>
    </source>
</evidence>
<reference evidence="10 11" key="1">
    <citation type="journal article" date="2012" name="Fungal Genet. Biol.">
        <title>The genome of the xerotolerant mold Wallemia sebi reveals adaptations to osmotic stress and suggests cryptic sexual reproduction.</title>
        <authorList>
            <person name="Padamsee M."/>
            <person name="Kumar T.K.A."/>
            <person name="Riley R."/>
            <person name="Binder M."/>
            <person name="Boyd A."/>
            <person name="Calvo A.M."/>
            <person name="Furukawa K."/>
            <person name="Hesse C."/>
            <person name="Hohmann S."/>
            <person name="James T.Y."/>
            <person name="LaButti K."/>
            <person name="Lapidus A."/>
            <person name="Lindquist E."/>
            <person name="Lucas S."/>
            <person name="Miller K."/>
            <person name="Shantappa S."/>
            <person name="Grigoriev I.V."/>
            <person name="Hibbett D.S."/>
            <person name="McLaughlin D.J."/>
            <person name="Spatafora J.W."/>
            <person name="Aime M.C."/>
        </authorList>
    </citation>
    <scope>NUCLEOTIDE SEQUENCE [LARGE SCALE GENOMIC DNA]</scope>
    <source>
        <strain evidence="11">ATCC MYA-4683 / CBS 633.66</strain>
    </source>
</reference>
<dbReference type="PANTHER" id="PTHR40626">
    <property type="entry name" value="MIP31509P"/>
    <property type="match status" value="1"/>
</dbReference>
<evidence type="ECO:0000256" key="3">
    <source>
        <dbReference type="ARBA" id="ARBA00022737"/>
    </source>
</evidence>
<feature type="domain" description="C2H2-type" evidence="9">
    <location>
        <begin position="37"/>
        <end position="65"/>
    </location>
</feature>
<accession>I4Y5A7</accession>
<evidence type="ECO:0000256" key="4">
    <source>
        <dbReference type="ARBA" id="ARBA00022771"/>
    </source>
</evidence>
<evidence type="ECO:0000313" key="10">
    <source>
        <dbReference type="EMBL" id="EIM19149.1"/>
    </source>
</evidence>
<dbReference type="PROSITE" id="PS00028">
    <property type="entry name" value="ZINC_FINGER_C2H2_1"/>
    <property type="match status" value="2"/>
</dbReference>
<dbReference type="STRING" id="671144.I4Y5A7"/>
<dbReference type="InterPro" id="IPR051059">
    <property type="entry name" value="VerF-like"/>
</dbReference>
<dbReference type="SUPFAM" id="SSF57667">
    <property type="entry name" value="beta-beta-alpha zinc fingers"/>
    <property type="match status" value="1"/>
</dbReference>
<comment type="subcellular location">
    <subcellularLocation>
        <location evidence="1">Nucleus</location>
    </subcellularLocation>
</comment>
<keyword evidence="6" id="KW-0539">Nucleus</keyword>
<dbReference type="SMART" id="SM00355">
    <property type="entry name" value="ZnF_C2H2"/>
    <property type="match status" value="2"/>
</dbReference>
<keyword evidence="4 7" id="KW-0863">Zinc-finger</keyword>
<dbReference type="InParanoid" id="I4Y5A7"/>
<dbReference type="InterPro" id="IPR036236">
    <property type="entry name" value="Znf_C2H2_sf"/>
</dbReference>
<feature type="region of interest" description="Disordered" evidence="8">
    <location>
        <begin position="53"/>
        <end position="115"/>
    </location>
</feature>
<proteinExistence type="predicted"/>
<gene>
    <name evidence="10" type="ORF">WALSEDRAFT_61617</name>
</gene>
<feature type="compositionally biased region" description="Polar residues" evidence="8">
    <location>
        <begin position="103"/>
        <end position="115"/>
    </location>
</feature>
<dbReference type="HOGENOM" id="CLU_366467_0_0_1"/>
<dbReference type="GO" id="GO:0005634">
    <property type="term" value="C:nucleus"/>
    <property type="evidence" value="ECO:0007669"/>
    <property type="project" value="UniProtKB-SubCell"/>
</dbReference>
<evidence type="ECO:0000256" key="7">
    <source>
        <dbReference type="PROSITE-ProRule" id="PRU00042"/>
    </source>
</evidence>
<keyword evidence="5" id="KW-0862">Zinc</keyword>
<feature type="region of interest" description="Disordered" evidence="8">
    <location>
        <begin position="601"/>
        <end position="671"/>
    </location>
</feature>